<evidence type="ECO:0000259" key="8">
    <source>
        <dbReference type="PROSITE" id="PS50110"/>
    </source>
</evidence>
<dbReference type="Gene3D" id="3.30.565.10">
    <property type="entry name" value="Histidine kinase-like ATPase, C-terminal domain"/>
    <property type="match status" value="1"/>
</dbReference>
<evidence type="ECO:0000259" key="10">
    <source>
        <dbReference type="PROSITE" id="PS50113"/>
    </source>
</evidence>
<keyword evidence="12" id="KW-1185">Reference proteome</keyword>
<proteinExistence type="predicted"/>
<dbReference type="CDD" id="cd00130">
    <property type="entry name" value="PAS"/>
    <property type="match status" value="1"/>
</dbReference>
<name>A0ABX0WGA1_9RHOB</name>
<dbReference type="SMART" id="SM00065">
    <property type="entry name" value="GAF"/>
    <property type="match status" value="1"/>
</dbReference>
<evidence type="ECO:0000256" key="2">
    <source>
        <dbReference type="ARBA" id="ARBA00012438"/>
    </source>
</evidence>
<dbReference type="SUPFAM" id="SSF55874">
    <property type="entry name" value="ATPase domain of HSP90 chaperone/DNA topoisomerase II/histidine kinase"/>
    <property type="match status" value="1"/>
</dbReference>
<feature type="domain" description="PAC" evidence="10">
    <location>
        <begin position="529"/>
        <end position="580"/>
    </location>
</feature>
<keyword evidence="3 6" id="KW-0597">Phosphoprotein</keyword>
<accession>A0ABX0WGA1</accession>
<dbReference type="PROSITE" id="PS50109">
    <property type="entry name" value="HIS_KIN"/>
    <property type="match status" value="1"/>
</dbReference>
<dbReference type="SMART" id="SM00086">
    <property type="entry name" value="PAC"/>
    <property type="match status" value="3"/>
</dbReference>
<dbReference type="SUPFAM" id="SSF47384">
    <property type="entry name" value="Homodimeric domain of signal transducing histidine kinase"/>
    <property type="match status" value="1"/>
</dbReference>
<dbReference type="InterPro" id="IPR000014">
    <property type="entry name" value="PAS"/>
</dbReference>
<dbReference type="Pfam" id="PF00512">
    <property type="entry name" value="HisKA"/>
    <property type="match status" value="1"/>
</dbReference>
<evidence type="ECO:0000259" key="9">
    <source>
        <dbReference type="PROSITE" id="PS50112"/>
    </source>
</evidence>
<dbReference type="PROSITE" id="PS50112">
    <property type="entry name" value="PAS"/>
    <property type="match status" value="1"/>
</dbReference>
<evidence type="ECO:0000313" key="11">
    <source>
        <dbReference type="EMBL" id="NIZ63421.1"/>
    </source>
</evidence>
<dbReference type="EMBL" id="QHLQ01000041">
    <property type="protein sequence ID" value="NIZ63421.1"/>
    <property type="molecule type" value="Genomic_DNA"/>
</dbReference>
<comment type="catalytic activity">
    <reaction evidence="1">
        <text>ATP + protein L-histidine = ADP + protein N-phospho-L-histidine.</text>
        <dbReference type="EC" id="2.7.13.3"/>
    </reaction>
</comment>
<dbReference type="PROSITE" id="PS50110">
    <property type="entry name" value="RESPONSE_REGULATORY"/>
    <property type="match status" value="1"/>
</dbReference>
<dbReference type="SUPFAM" id="SSF55785">
    <property type="entry name" value="PYP-like sensor domain (PAS domain)"/>
    <property type="match status" value="3"/>
</dbReference>
<dbReference type="Gene3D" id="3.30.450.20">
    <property type="entry name" value="PAS domain"/>
    <property type="match status" value="3"/>
</dbReference>
<evidence type="ECO:0000256" key="4">
    <source>
        <dbReference type="ARBA" id="ARBA00022679"/>
    </source>
</evidence>
<dbReference type="SUPFAM" id="SSF52172">
    <property type="entry name" value="CheY-like"/>
    <property type="match status" value="1"/>
</dbReference>
<dbReference type="Gene3D" id="3.30.450.40">
    <property type="match status" value="1"/>
</dbReference>
<dbReference type="Gene3D" id="1.10.287.130">
    <property type="match status" value="1"/>
</dbReference>
<dbReference type="SUPFAM" id="SSF55781">
    <property type="entry name" value="GAF domain-like"/>
    <property type="match status" value="1"/>
</dbReference>
<dbReference type="InterPro" id="IPR011006">
    <property type="entry name" value="CheY-like_superfamily"/>
</dbReference>
<dbReference type="Gene3D" id="2.10.70.100">
    <property type="match status" value="1"/>
</dbReference>
<evidence type="ECO:0000313" key="12">
    <source>
        <dbReference type="Proteomes" id="UP001429564"/>
    </source>
</evidence>
<dbReference type="InterPro" id="IPR005467">
    <property type="entry name" value="His_kinase_dom"/>
</dbReference>
<evidence type="ECO:0000256" key="6">
    <source>
        <dbReference type="PROSITE-ProRule" id="PRU00169"/>
    </source>
</evidence>
<dbReference type="PANTHER" id="PTHR43304">
    <property type="entry name" value="PHYTOCHROME-LIKE PROTEIN CPH1"/>
    <property type="match status" value="1"/>
</dbReference>
<dbReference type="InterPro" id="IPR001789">
    <property type="entry name" value="Sig_transdc_resp-reg_receiver"/>
</dbReference>
<dbReference type="PRINTS" id="PR00344">
    <property type="entry name" value="BCTRLSENSOR"/>
</dbReference>
<feature type="domain" description="PAS" evidence="9">
    <location>
        <begin position="342"/>
        <end position="392"/>
    </location>
</feature>
<keyword evidence="4" id="KW-0808">Transferase</keyword>
<dbReference type="InterPro" id="IPR029016">
    <property type="entry name" value="GAF-like_dom_sf"/>
</dbReference>
<dbReference type="Pfam" id="PF01590">
    <property type="entry name" value="GAF"/>
    <property type="match status" value="1"/>
</dbReference>
<sequence length="964" mass="106388">MLLNMMQTQATDPTWLGDALHCLLVQNVSPNPSLSGRMTQFAKTISEVAGAQATSIWSLDTNLNQLNLSARYSDNRTNCNPGSVIHFDSDGEVLKVLRSKKIVAINNIDEPVGPLAANAEVFQQTGANAVLCCPLFDNDDLLGVLIIQHAPAPHVWTDSEKRFAEAAVSLISMAMVQATNESENRATTNHKLRLGLFARMADDRLWETDDAHNVVSVVSGTTILAPEETTLIGRRPWDVPTRQPLRGGWGPIKRSMENHEVIKDLILVDTNLDGTKSYREASGEPQFDQNGLFTGYIGVTRDVTNKMAREAELQATDQRYRNASHLACLGHWVWDRDKDCCTYCSPEMADIFGVTVEEYVARTNSFEQDQKWYHPDDRAEYVAALENACATDSGWTISTRIIRDDGSIRHLKQWAEPGYDSTGRLTSTLGVLMDVTDQIDLGEKLRISRSKLSNLVDNLPGALFRVKLDEKWSAVYRSQGFYRHFVDPSSSANGWDELGEDNWILQVEKADRKRVRQVVEAAVAASSTYEVEYSITTVNGDKRWVWERGNPVTSLSGEIEIEGIMIDATDKRRAEEALIKSQRGEAIGQMTGGVAHDFNNLLAIILGNLELVRDDISDVELRKMLDASISAAARGADLTRNMLAFARQAKLEPTKLNLNEVVRNAQNWIGRTLPTNIEVNAQLDVDLWSTQADLSSTESVLLNLIINARDAMQQGGELTIETKNLVVDARMVQNQHEYIDQGEYVTIAVSDTGHGIPKKLLKQIFEPFFTTKAPGEGSGLGLSMIYGFIRQSGGTVRVYSEEGVGTTFKLFFRALPQDQQTEDQSTIAGQPTTPSCARILIAEDESGVLAVLVSVLRKAGYKVTACGSGDAAKAVFEADPNFDLLIADVVMPGRLLGPNLVEELRVIRPDLPAIFLTGYAAETTIHGNELHPGDIRLMKPIRRAELLASISKVLQARDAKGETS</sequence>
<reference evidence="11 12" key="1">
    <citation type="submission" date="2018-05" db="EMBL/GenBank/DDBJ databases">
        <authorList>
            <person name="Zhang Y.-J."/>
        </authorList>
    </citation>
    <scope>NUCLEOTIDE SEQUENCE [LARGE SCALE GENOMIC DNA]</scope>
    <source>
        <strain evidence="11 12">CY04</strain>
    </source>
</reference>
<evidence type="ECO:0000256" key="5">
    <source>
        <dbReference type="ARBA" id="ARBA00022777"/>
    </source>
</evidence>
<dbReference type="InterPro" id="IPR003018">
    <property type="entry name" value="GAF"/>
</dbReference>
<dbReference type="SMART" id="SM00448">
    <property type="entry name" value="REC"/>
    <property type="match status" value="1"/>
</dbReference>
<dbReference type="InterPro" id="IPR003661">
    <property type="entry name" value="HisK_dim/P_dom"/>
</dbReference>
<dbReference type="InterPro" id="IPR003594">
    <property type="entry name" value="HATPase_dom"/>
</dbReference>
<dbReference type="InterPro" id="IPR013655">
    <property type="entry name" value="PAS_fold_3"/>
</dbReference>
<dbReference type="SMART" id="SM00388">
    <property type="entry name" value="HisKA"/>
    <property type="match status" value="1"/>
</dbReference>
<protein>
    <recommendedName>
        <fullName evidence="2">histidine kinase</fullName>
        <ecNumber evidence="2">2.7.13.3</ecNumber>
    </recommendedName>
</protein>
<dbReference type="InterPro" id="IPR004358">
    <property type="entry name" value="Sig_transdc_His_kin-like_C"/>
</dbReference>
<feature type="domain" description="PAC" evidence="10">
    <location>
        <begin position="395"/>
        <end position="447"/>
    </location>
</feature>
<comment type="caution">
    <text evidence="11">The sequence shown here is derived from an EMBL/GenBank/DDBJ whole genome shotgun (WGS) entry which is preliminary data.</text>
</comment>
<feature type="domain" description="Histidine kinase" evidence="7">
    <location>
        <begin position="593"/>
        <end position="816"/>
    </location>
</feature>
<feature type="domain" description="Response regulatory" evidence="8">
    <location>
        <begin position="838"/>
        <end position="954"/>
    </location>
</feature>
<dbReference type="Pfam" id="PF02518">
    <property type="entry name" value="HATPase_c"/>
    <property type="match status" value="1"/>
</dbReference>
<dbReference type="Pfam" id="PF08447">
    <property type="entry name" value="PAS_3"/>
    <property type="match status" value="2"/>
</dbReference>
<dbReference type="InterPro" id="IPR035965">
    <property type="entry name" value="PAS-like_dom_sf"/>
</dbReference>
<dbReference type="InterPro" id="IPR052162">
    <property type="entry name" value="Sensor_kinase/Photoreceptor"/>
</dbReference>
<dbReference type="SMART" id="SM00387">
    <property type="entry name" value="HATPase_c"/>
    <property type="match status" value="1"/>
</dbReference>
<gene>
    <name evidence="11" type="ORF">DL239_20875</name>
</gene>
<feature type="domain" description="PAC" evidence="10">
    <location>
        <begin position="261"/>
        <end position="315"/>
    </location>
</feature>
<dbReference type="PROSITE" id="PS50113">
    <property type="entry name" value="PAC"/>
    <property type="match status" value="3"/>
</dbReference>
<dbReference type="InterPro" id="IPR001610">
    <property type="entry name" value="PAC"/>
</dbReference>
<dbReference type="InterPro" id="IPR036890">
    <property type="entry name" value="HATPase_C_sf"/>
</dbReference>
<dbReference type="CDD" id="cd00082">
    <property type="entry name" value="HisKA"/>
    <property type="match status" value="1"/>
</dbReference>
<dbReference type="Gene3D" id="3.40.50.2300">
    <property type="match status" value="1"/>
</dbReference>
<evidence type="ECO:0000259" key="7">
    <source>
        <dbReference type="PROSITE" id="PS50109"/>
    </source>
</evidence>
<dbReference type="PANTHER" id="PTHR43304:SF1">
    <property type="entry name" value="PAC DOMAIN-CONTAINING PROTEIN"/>
    <property type="match status" value="1"/>
</dbReference>
<dbReference type="Pfam" id="PF00072">
    <property type="entry name" value="Response_reg"/>
    <property type="match status" value="1"/>
</dbReference>
<evidence type="ECO:0000256" key="1">
    <source>
        <dbReference type="ARBA" id="ARBA00000085"/>
    </source>
</evidence>
<organism evidence="11 12">
    <name type="scientific">Parasedimentitalea denitrificans</name>
    <dbReference type="NCBI Taxonomy" id="2211118"/>
    <lineage>
        <taxon>Bacteria</taxon>
        <taxon>Pseudomonadati</taxon>
        <taxon>Pseudomonadota</taxon>
        <taxon>Alphaproteobacteria</taxon>
        <taxon>Rhodobacterales</taxon>
        <taxon>Paracoccaceae</taxon>
        <taxon>Parasedimentitalea</taxon>
    </lineage>
</organism>
<evidence type="ECO:0000256" key="3">
    <source>
        <dbReference type="ARBA" id="ARBA00022553"/>
    </source>
</evidence>
<dbReference type="Proteomes" id="UP001429564">
    <property type="component" value="Unassembled WGS sequence"/>
</dbReference>
<keyword evidence="5" id="KW-0418">Kinase</keyword>
<dbReference type="InterPro" id="IPR000700">
    <property type="entry name" value="PAS-assoc_C"/>
</dbReference>
<dbReference type="InterPro" id="IPR036097">
    <property type="entry name" value="HisK_dim/P_sf"/>
</dbReference>
<feature type="modified residue" description="4-aspartylphosphate" evidence="6">
    <location>
        <position position="888"/>
    </location>
</feature>
<dbReference type="EC" id="2.7.13.3" evidence="2"/>